<evidence type="ECO:0000256" key="1">
    <source>
        <dbReference type="SAM" id="Phobius"/>
    </source>
</evidence>
<keyword evidence="1" id="KW-1133">Transmembrane helix</keyword>
<reference evidence="2" key="1">
    <citation type="submission" date="2022-07" db="EMBL/GenBank/DDBJ databases">
        <title>Genomic of Streptomyces cavourensis F2.</title>
        <authorList>
            <person name="Hu S."/>
            <person name="Liang W."/>
        </authorList>
    </citation>
    <scope>NUCLEOTIDE SEQUENCE</scope>
    <source>
        <strain evidence="2">F2</strain>
    </source>
</reference>
<evidence type="ECO:0008006" key="4">
    <source>
        <dbReference type="Google" id="ProtNLM"/>
    </source>
</evidence>
<evidence type="ECO:0000313" key="3">
    <source>
        <dbReference type="Proteomes" id="UP001058236"/>
    </source>
</evidence>
<dbReference type="Proteomes" id="UP001058236">
    <property type="component" value="Chromosome"/>
</dbReference>
<dbReference type="RefSeq" id="WP_162888438.1">
    <property type="nucleotide sequence ID" value="NZ_BMSP01000028.1"/>
</dbReference>
<keyword evidence="3" id="KW-1185">Reference proteome</keyword>
<proteinExistence type="predicted"/>
<organism evidence="2 3">
    <name type="scientific">Streptomyces cavourensis</name>
    <dbReference type="NCBI Taxonomy" id="67258"/>
    <lineage>
        <taxon>Bacteria</taxon>
        <taxon>Bacillati</taxon>
        <taxon>Actinomycetota</taxon>
        <taxon>Actinomycetes</taxon>
        <taxon>Kitasatosporales</taxon>
        <taxon>Streptomycetaceae</taxon>
        <taxon>Streptomyces</taxon>
    </lineage>
</organism>
<protein>
    <recommendedName>
        <fullName evidence="4">Preprotein translocase subunit SecE</fullName>
    </recommendedName>
</protein>
<dbReference type="EMBL" id="CP101397">
    <property type="protein sequence ID" value="UTR78553.1"/>
    <property type="molecule type" value="Genomic_DNA"/>
</dbReference>
<sequence>MNLFDVELGGQDEPEAGDGKGCSWVTLVVLGIMVLLAVLIHTFFGWAGDLLTALFS</sequence>
<accession>A0ABY5F4C1</accession>
<evidence type="ECO:0000313" key="2">
    <source>
        <dbReference type="EMBL" id="UTR78553.1"/>
    </source>
</evidence>
<name>A0ABY5F4C1_9ACTN</name>
<gene>
    <name evidence="2" type="ORF">NLU04_08840</name>
</gene>
<keyword evidence="1" id="KW-0472">Membrane</keyword>
<keyword evidence="1" id="KW-0812">Transmembrane</keyword>
<feature type="transmembrane region" description="Helical" evidence="1">
    <location>
        <begin position="24"/>
        <end position="47"/>
    </location>
</feature>
<dbReference type="GeneID" id="97762791"/>